<keyword evidence="8" id="KW-1185">Reference proteome</keyword>
<dbReference type="Pfam" id="PF09809">
    <property type="entry name" value="MRP-L27"/>
    <property type="match status" value="1"/>
</dbReference>
<comment type="caution">
    <text evidence="7">The sequence shown here is derived from an EMBL/GenBank/DDBJ whole genome shotgun (WGS) entry which is preliminary data.</text>
</comment>
<organism evidence="7 8">
    <name type="scientific">Allacma fusca</name>
    <dbReference type="NCBI Taxonomy" id="39272"/>
    <lineage>
        <taxon>Eukaryota</taxon>
        <taxon>Metazoa</taxon>
        <taxon>Ecdysozoa</taxon>
        <taxon>Arthropoda</taxon>
        <taxon>Hexapoda</taxon>
        <taxon>Collembola</taxon>
        <taxon>Symphypleona</taxon>
        <taxon>Sminthuridae</taxon>
        <taxon>Allacma</taxon>
    </lineage>
</organism>
<evidence type="ECO:0008006" key="9">
    <source>
        <dbReference type="Google" id="ProtNLM"/>
    </source>
</evidence>
<reference evidence="7" key="1">
    <citation type="submission" date="2021-06" db="EMBL/GenBank/DDBJ databases">
        <authorList>
            <person name="Hodson N. C."/>
            <person name="Mongue J. A."/>
            <person name="Jaron S. K."/>
        </authorList>
    </citation>
    <scope>NUCLEOTIDE SEQUENCE</scope>
</reference>
<evidence type="ECO:0000256" key="2">
    <source>
        <dbReference type="ARBA" id="ARBA00010152"/>
    </source>
</evidence>
<dbReference type="EMBL" id="CAJVCH010570568">
    <property type="protein sequence ID" value="CAG7835254.1"/>
    <property type="molecule type" value="Genomic_DNA"/>
</dbReference>
<evidence type="ECO:0000256" key="4">
    <source>
        <dbReference type="ARBA" id="ARBA00022980"/>
    </source>
</evidence>
<evidence type="ECO:0000256" key="6">
    <source>
        <dbReference type="ARBA" id="ARBA00023274"/>
    </source>
</evidence>
<comment type="subcellular location">
    <subcellularLocation>
        <location evidence="1">Mitochondrion</location>
    </subcellularLocation>
</comment>
<dbReference type="AlphaFoldDB" id="A0A8J2LL90"/>
<dbReference type="GO" id="GO:0006412">
    <property type="term" value="P:translation"/>
    <property type="evidence" value="ECO:0007669"/>
    <property type="project" value="TreeGrafter"/>
</dbReference>
<protein>
    <recommendedName>
        <fullName evidence="9">39S ribosomal protein L41, mitochondrial</fullName>
    </recommendedName>
</protein>
<evidence type="ECO:0000313" key="8">
    <source>
        <dbReference type="Proteomes" id="UP000708208"/>
    </source>
</evidence>
<dbReference type="GO" id="GO:0005762">
    <property type="term" value="C:mitochondrial large ribosomal subunit"/>
    <property type="evidence" value="ECO:0007669"/>
    <property type="project" value="InterPro"/>
</dbReference>
<evidence type="ECO:0000256" key="1">
    <source>
        <dbReference type="ARBA" id="ARBA00004173"/>
    </source>
</evidence>
<dbReference type="PANTHER" id="PTHR21338">
    <property type="entry name" value="MITOCHONDRIAL RIBOSOMAL PROTEIN L41"/>
    <property type="match status" value="1"/>
</dbReference>
<comment type="similarity">
    <text evidence="2">Belongs to the mitochondrion-specific ribosomal protein mL41 family.</text>
</comment>
<gene>
    <name evidence="7" type="ORF">AFUS01_LOCUS44652</name>
</gene>
<keyword evidence="4" id="KW-0689">Ribosomal protein</keyword>
<sequence>MSLAICLNKCFDKLLVVQPSLDIRRSICLSSATCGKRNFRKFSLGNKRGTRDFKLRRAAGQFPDMPVHTDVKPVGYFYGKKFVVVPEMIPELVVPDLKDFKLKPYVSYRTPAIAEDPFTPQALFDAVYMPKIIDDYKKGKILEDGSSEVGDLLEKLTPEEAIKKARMTGSDIRSERVPKHWECLDIKLE</sequence>
<dbReference type="Proteomes" id="UP000708208">
    <property type="component" value="Unassembled WGS sequence"/>
</dbReference>
<keyword evidence="6" id="KW-0687">Ribonucleoprotein</keyword>
<keyword evidence="3" id="KW-0809">Transit peptide</keyword>
<name>A0A8J2LL90_9HEXA</name>
<evidence type="ECO:0000313" key="7">
    <source>
        <dbReference type="EMBL" id="CAG7835254.1"/>
    </source>
</evidence>
<dbReference type="GO" id="GO:0003735">
    <property type="term" value="F:structural constituent of ribosome"/>
    <property type="evidence" value="ECO:0007669"/>
    <property type="project" value="InterPro"/>
</dbReference>
<dbReference type="InterPro" id="IPR019189">
    <property type="entry name" value="Ribosomal_mL41"/>
</dbReference>
<keyword evidence="5" id="KW-0496">Mitochondrion</keyword>
<evidence type="ECO:0000256" key="5">
    <source>
        <dbReference type="ARBA" id="ARBA00023128"/>
    </source>
</evidence>
<proteinExistence type="inferred from homology"/>
<accession>A0A8J2LL90</accession>
<dbReference type="OrthoDB" id="408933at2759"/>
<evidence type="ECO:0000256" key="3">
    <source>
        <dbReference type="ARBA" id="ARBA00022946"/>
    </source>
</evidence>
<dbReference type="PANTHER" id="PTHR21338:SF0">
    <property type="entry name" value="LARGE RIBOSOMAL SUBUNIT PROTEIN ML41"/>
    <property type="match status" value="1"/>
</dbReference>